<dbReference type="InParanoid" id="D8U685"/>
<feature type="coiled-coil region" evidence="1">
    <location>
        <begin position="1649"/>
        <end position="1797"/>
    </location>
</feature>
<feature type="compositionally biased region" description="Pro residues" evidence="2">
    <location>
        <begin position="1090"/>
        <end position="1107"/>
    </location>
</feature>
<feature type="compositionally biased region" description="Low complexity" evidence="2">
    <location>
        <begin position="1123"/>
        <end position="1136"/>
    </location>
</feature>
<dbReference type="EMBL" id="GL378361">
    <property type="protein sequence ID" value="EFJ44809.1"/>
    <property type="molecule type" value="Genomic_DNA"/>
</dbReference>
<feature type="compositionally biased region" description="Polar residues" evidence="2">
    <location>
        <begin position="1022"/>
        <end position="1050"/>
    </location>
</feature>
<feature type="region of interest" description="Disordered" evidence="2">
    <location>
        <begin position="322"/>
        <end position="399"/>
    </location>
</feature>
<accession>D8U685</accession>
<feature type="compositionally biased region" description="Gly residues" evidence="2">
    <location>
        <begin position="1892"/>
        <end position="1901"/>
    </location>
</feature>
<feature type="compositionally biased region" description="Polar residues" evidence="2">
    <location>
        <begin position="1113"/>
        <end position="1122"/>
    </location>
</feature>
<feature type="compositionally biased region" description="Pro residues" evidence="2">
    <location>
        <begin position="1218"/>
        <end position="1228"/>
    </location>
</feature>
<dbReference type="eggNOG" id="ENOG502SQ4T">
    <property type="taxonomic scope" value="Eukaryota"/>
</dbReference>
<proteinExistence type="predicted"/>
<feature type="region of interest" description="Disordered" evidence="2">
    <location>
        <begin position="1400"/>
        <end position="1642"/>
    </location>
</feature>
<dbReference type="GeneID" id="9617336"/>
<keyword evidence="4" id="KW-1185">Reference proteome</keyword>
<name>D8U685_VOLCA</name>
<dbReference type="KEGG" id="vcn:VOLCADRAFT_118633"/>
<feature type="region of interest" description="Disordered" evidence="2">
    <location>
        <begin position="1888"/>
        <end position="1907"/>
    </location>
</feature>
<feature type="compositionally biased region" description="Gly residues" evidence="2">
    <location>
        <begin position="1478"/>
        <end position="1490"/>
    </location>
</feature>
<evidence type="ECO:0000256" key="1">
    <source>
        <dbReference type="SAM" id="Coils"/>
    </source>
</evidence>
<feature type="compositionally biased region" description="Low complexity" evidence="2">
    <location>
        <begin position="1431"/>
        <end position="1440"/>
    </location>
</feature>
<gene>
    <name evidence="3" type="ORF">VOLCADRAFT_118633</name>
</gene>
<feature type="compositionally biased region" description="Low complexity" evidence="2">
    <location>
        <begin position="1603"/>
        <end position="1615"/>
    </location>
</feature>
<organism evidence="4">
    <name type="scientific">Volvox carteri f. nagariensis</name>
    <dbReference type="NCBI Taxonomy" id="3068"/>
    <lineage>
        <taxon>Eukaryota</taxon>
        <taxon>Viridiplantae</taxon>
        <taxon>Chlorophyta</taxon>
        <taxon>core chlorophytes</taxon>
        <taxon>Chlorophyceae</taxon>
        <taxon>CS clade</taxon>
        <taxon>Chlamydomonadales</taxon>
        <taxon>Volvocaceae</taxon>
        <taxon>Volvox</taxon>
    </lineage>
</organism>
<evidence type="ECO:0000313" key="3">
    <source>
        <dbReference type="EMBL" id="EFJ44809.1"/>
    </source>
</evidence>
<feature type="compositionally biased region" description="Pro residues" evidence="2">
    <location>
        <begin position="1626"/>
        <end position="1635"/>
    </location>
</feature>
<keyword evidence="1" id="KW-0175">Coiled coil</keyword>
<evidence type="ECO:0000313" key="4">
    <source>
        <dbReference type="Proteomes" id="UP000001058"/>
    </source>
</evidence>
<feature type="region of interest" description="Disordered" evidence="2">
    <location>
        <begin position="973"/>
        <end position="1379"/>
    </location>
</feature>
<feature type="compositionally biased region" description="Pro residues" evidence="2">
    <location>
        <begin position="1189"/>
        <end position="1206"/>
    </location>
</feature>
<feature type="compositionally biased region" description="Basic and acidic residues" evidence="2">
    <location>
        <begin position="2074"/>
        <end position="2083"/>
    </location>
</feature>
<feature type="compositionally biased region" description="Low complexity" evidence="2">
    <location>
        <begin position="1331"/>
        <end position="1342"/>
    </location>
</feature>
<protein>
    <submittedName>
        <fullName evidence="3">Uncharacterized protein</fullName>
    </submittedName>
</protein>
<feature type="compositionally biased region" description="Gly residues" evidence="2">
    <location>
        <begin position="1945"/>
        <end position="1955"/>
    </location>
</feature>
<feature type="compositionally biased region" description="Polar residues" evidence="2">
    <location>
        <begin position="1266"/>
        <end position="1283"/>
    </location>
</feature>
<feature type="compositionally biased region" description="Basic and acidic residues" evidence="2">
    <location>
        <begin position="370"/>
        <end position="383"/>
    </location>
</feature>
<reference evidence="3 4" key="1">
    <citation type="journal article" date="2010" name="Science">
        <title>Genomic analysis of organismal complexity in the multicellular green alga Volvox carteri.</title>
        <authorList>
            <person name="Prochnik S.E."/>
            <person name="Umen J."/>
            <person name="Nedelcu A.M."/>
            <person name="Hallmann A."/>
            <person name="Miller S.M."/>
            <person name="Nishii I."/>
            <person name="Ferris P."/>
            <person name="Kuo A."/>
            <person name="Mitros T."/>
            <person name="Fritz-Laylin L.K."/>
            <person name="Hellsten U."/>
            <person name="Chapman J."/>
            <person name="Simakov O."/>
            <person name="Rensing S.A."/>
            <person name="Terry A."/>
            <person name="Pangilinan J."/>
            <person name="Kapitonov V."/>
            <person name="Jurka J."/>
            <person name="Salamov A."/>
            <person name="Shapiro H."/>
            <person name="Schmutz J."/>
            <person name="Grimwood J."/>
            <person name="Lindquist E."/>
            <person name="Lucas S."/>
            <person name="Grigoriev I.V."/>
            <person name="Schmitt R."/>
            <person name="Kirk D."/>
            <person name="Rokhsar D.S."/>
        </authorList>
    </citation>
    <scope>NUCLEOTIDE SEQUENCE [LARGE SCALE GENOMIC DNA]</scope>
    <source>
        <strain evidence="4">f. Nagariensis / Eve</strain>
    </source>
</reference>
<feature type="compositionally biased region" description="Low complexity" evidence="2">
    <location>
        <begin position="1243"/>
        <end position="1255"/>
    </location>
</feature>
<feature type="coiled-coil region" evidence="1">
    <location>
        <begin position="1823"/>
        <end position="1850"/>
    </location>
</feature>
<feature type="region of interest" description="Disordered" evidence="2">
    <location>
        <begin position="2020"/>
        <end position="2083"/>
    </location>
</feature>
<feature type="region of interest" description="Disordered" evidence="2">
    <location>
        <begin position="1924"/>
        <end position="1955"/>
    </location>
</feature>
<feature type="region of interest" description="Disordered" evidence="2">
    <location>
        <begin position="863"/>
        <end position="897"/>
    </location>
</feature>
<sequence>MPSCLVGCFGGCTRTSLNDFSAVPVEGGPMEETATSTARRRRVRACTSMSQIAPAPICIDGSAGVNGTGLIRTSRLQTDNGSASGITGGGATAPPELGAAAQQWVQQHNQVDESATATLARANARGRGLPRRPSILFTRDGDVTVTGLPPSCLTAGRAPRGRGPSDVLASTLSTGFGCNNMASVTVPINCSALLVAGGSVDSASPRIAGGQVSGAREPLLTTVLMSSRSNDPGGRSYTPASTSRKDCALDVALTVTQIRQQQQQRRPAGSGGPGGRYGGVSMSCGANAVFMSTDATRVTGCCSGGEQFEGFLGVEREQQQRCQDTERAEAQQQQVGKGDEGVQEPSDQLACEEENQQPGTGSGQGQAQSQDRHEDKRLERTRQDGSQAFVLANSSSEGGHRCEWGCSSMLVPSRFSDSSRLTHGAATATHGTASLHSNNPLYCAASAGAGGAPSPPGKFGSITPAEAPAVAAAAAASTAAGARGDTVFQEDPCPQGAMLPAGFAKPSATSNGPSLLATEARDVTSALNRLQEACLAAVAQGDMRSQRLCRRISTDLPRLGLNPSQLLPRIGGGGDGFGYDRGSSMGPARVAASLGGGVAAAVGAAAQTTGSRMGTCLRTAASLPSGDGGGTAAAATVQGPSTFSLNVSVTLDMKRTRQGVMGMGAACGDVWEASGFGGDRASPEGNGIVIDGEMLDRVHFNVPDNDLGAGEVIKAAEAGPCTPGQGPQIGTVDVFEDADVEQYHNPVLNVLLRSDFLHETFEAPSEDEDDGVLEYRYGGFELGGGDHDCGFVRQASFMEAVRKCGASKAGALPAGLGPSQAGASEAGPQPPGRRTAFAPDASFAWGRLAELAAAAAVRAVQDSMPESAATSPRTMARWPVQPIRRGPRSHPSAKDAEHTVRWSPFCPLLTGPSMHKSAWTLCTKVPDQHRSTRIWPPSGLSWRTSRELQSNKCIWPIKCRDGLWQFTSDAKEVPYKPAEPDSPNAAGDLKEGETQKGQPAGQAAQASATASDQPPGLPESALQPQNPDNSQSTAAANPQPQIAASASAEQLPQEGSVPQGQDSPTASGASQPKRGLAFKTRRSNNKLVKPSPPEKSPPGDLPSPGAPSLPAAQESQQGSTTGPPSNTLPISSSSSPTAKQTQEEKSGPQQLSSPTASPPVPDQPGSQAAGASQAEPLSQPQQEAQQPPVVSPQPPAESSPQPPPSEEPGAQSPTDVGPQPPPPQPVPESQPQADLPLQPPPSDHVQQQQQQQQPPEVGSEVGSHPGAQSEQPPAEAQSGTEPQPLQPVLSPRGSQEPPGAEPGAGPQPQSLGLEDEPEPQPQARPAGLGLEPSQQQQEPQQQELKHHPEAEQQQGALAVDQLGASPLNPPGGPRAEEADKVVDGVVYGLVDEGAAYLQQEGVREPWQQPGQERAYLPGGFPEAEDGRWAEQEQQQQQQQELGLNPDLEPVSGSHLVQGQAEDLADEGGQPETQYGYDYGYGGEQGYGGQGLEYDDEQQQGGLGGEDGALVDQDYYAAGAEAAAPAAERSAQGASAILGDGPSAADGAADFGGMYDYNATDGGGAASPAPPFASEQQQLLPLYGQQQGAVGRMGSELRVGAGGSSSYSRGESMSNGGVSRRSNGVAPPLPPPPRPPQLDSDSETLIAAERERFSQQLQMEVRAREELEDMILRIEKHFKAEQAARKKAEELLQAAISAELEAKNRLEDLMKRRKEEQRQMEEERNGIKRERNALESMRQDFEAELQAARSEVGKAQEALAASEDRIRAAEAVDRARLESEYQAKINTLQEEIGRLREELAYRTHLMTSEMTRWQQQAHLTAAAVMEAKNEVLERKRELDSTKEKMDRLLDKLYIGRERGMELSGAIAAAQSFAQHAGGAGPMHMLPLVQSPLGPGGGGGGGVHSNIPKLPPVNARPPMLVSDMGMPGPPLLGGARRSAPGSQMGNDGSGGSSSGGAGFAMPAPGLIGNGGGMGIMPLGMGYMGGVVPPGMPLGFGPGMGGPGAPPAGILSGGPGGGPWVDGGGGGGGGGGGAAGSPGLAGDGAADPYAHVQSRFAQPADLAKKARVPNGKGIPKKPLDRFEESKRDEARLAAMAKRWG</sequence>
<feature type="compositionally biased region" description="Polar residues" evidence="2">
    <location>
        <begin position="1056"/>
        <end position="1070"/>
    </location>
</feature>
<feature type="region of interest" description="Disordered" evidence="2">
    <location>
        <begin position="815"/>
        <end position="837"/>
    </location>
</feature>
<dbReference type="RefSeq" id="XP_002954092.1">
    <property type="nucleotide sequence ID" value="XM_002954046.1"/>
</dbReference>
<feature type="compositionally biased region" description="Low complexity" evidence="2">
    <location>
        <begin position="1293"/>
        <end position="1310"/>
    </location>
</feature>
<evidence type="ECO:0000256" key="2">
    <source>
        <dbReference type="SAM" id="MobiDB-lite"/>
    </source>
</evidence>
<feature type="compositionally biased region" description="Low complexity" evidence="2">
    <location>
        <begin position="1165"/>
        <end position="1188"/>
    </location>
</feature>
<dbReference type="OrthoDB" id="549737at2759"/>
<feature type="compositionally biased region" description="Low complexity" evidence="2">
    <location>
        <begin position="1511"/>
        <end position="1555"/>
    </location>
</feature>
<feature type="compositionally biased region" description="Low complexity" evidence="2">
    <location>
        <begin position="995"/>
        <end position="1014"/>
    </location>
</feature>
<feature type="compositionally biased region" description="Low complexity" evidence="2">
    <location>
        <begin position="1575"/>
        <end position="1587"/>
    </location>
</feature>
<dbReference type="Proteomes" id="UP000001058">
    <property type="component" value="Unassembled WGS sequence"/>
</dbReference>
<feature type="compositionally biased region" description="Gly residues" evidence="2">
    <location>
        <begin position="2020"/>
        <end position="2039"/>
    </location>
</feature>